<evidence type="ECO:0000313" key="1">
    <source>
        <dbReference type="EMBL" id="KAG6942346.1"/>
    </source>
</evidence>
<dbReference type="OrthoDB" id="125057at2759"/>
<dbReference type="Proteomes" id="UP000688947">
    <property type="component" value="Unassembled WGS sequence"/>
</dbReference>
<dbReference type="VEuPathDB" id="FungiDB:PC110_g19446"/>
<dbReference type="VEuPathDB" id="FungiDB:PC110_g19445"/>
<feature type="non-terminal residue" evidence="1">
    <location>
        <position position="1"/>
    </location>
</feature>
<protein>
    <submittedName>
        <fullName evidence="1">Uncharacterized protein</fullName>
    </submittedName>
</protein>
<accession>A0A8T1TNT3</accession>
<reference evidence="1" key="1">
    <citation type="submission" date="2021-01" db="EMBL/GenBank/DDBJ databases">
        <title>Phytophthora aleatoria, a newly-described species from Pinus radiata is distinct from Phytophthora cactorum isolates based on comparative genomics.</title>
        <authorList>
            <person name="Mcdougal R."/>
            <person name="Panda P."/>
            <person name="Williams N."/>
            <person name="Studholme D.J."/>
        </authorList>
    </citation>
    <scope>NUCLEOTIDE SEQUENCE</scope>
    <source>
        <strain evidence="1">NZFS 3830</strain>
    </source>
</reference>
<dbReference type="PANTHER" id="PTHR40866">
    <property type="entry name" value="BED-TYPE DOMAIN-CONTAINING PROTEIN"/>
    <property type="match status" value="1"/>
</dbReference>
<evidence type="ECO:0000313" key="2">
    <source>
        <dbReference type="Proteomes" id="UP000688947"/>
    </source>
</evidence>
<proteinExistence type="predicted"/>
<dbReference type="AlphaFoldDB" id="A0A8T1TNT3"/>
<organism evidence="1 2">
    <name type="scientific">Phytophthora cactorum</name>
    <dbReference type="NCBI Taxonomy" id="29920"/>
    <lineage>
        <taxon>Eukaryota</taxon>
        <taxon>Sar</taxon>
        <taxon>Stramenopiles</taxon>
        <taxon>Oomycota</taxon>
        <taxon>Peronosporomycetes</taxon>
        <taxon>Peronosporales</taxon>
        <taxon>Peronosporaceae</taxon>
        <taxon>Phytophthora</taxon>
    </lineage>
</organism>
<comment type="caution">
    <text evidence="1">The sequence shown here is derived from an EMBL/GenBank/DDBJ whole genome shotgun (WGS) entry which is preliminary data.</text>
</comment>
<dbReference type="EMBL" id="JAENGZ010003021">
    <property type="protein sequence ID" value="KAG6942346.1"/>
    <property type="molecule type" value="Genomic_DNA"/>
</dbReference>
<sequence length="525" mass="57904">SPTPPPTSKMLSAPRPAAPATFPNSQVANFYFRPCRDHCDEIILEYCRCRCGTVRKRVAGTGFTNLMEHIRRERPSFAEEMLAATPGQTGSVVHYVSQTAQNTFGWLELLVKCNLPLSFCESKLARRSLKSVSVETIRRVMEAVARAVERSIAAELPKRFGLVFDGWSHDSEQFIAVFAWYEVDGAVHCPLLCMAPLVSDETDDLSAATHHTFLGTMLTHDYGKSVDQCIFLVEDNCSVNRRLADLIGVPLVGCTSHKLNRADSQQVSVCAEDLISDQAVMVKLRTLHHSAKLRFQTEHTHWGSSFATLSQNFELLPFIDSEDEELAELLPHAASKRRLRDLLGELKDVESVSKALQGSNVDLLDVRVWFDGLITEMPSYARYRAPRADIVHSPDFEAGCVLVLKGQAKRLTRAEKAALESFMVDPRAQDRATDEEEADASASFLVMAVGDRVLGRTKKLEGKVGTVKCVYRKGRQHSYCVSWDGGGITEVAAHAISSHKASSVVSSTIQDVTTSGVNIGQCDGD</sequence>
<gene>
    <name evidence="1" type="ORF">JG687_00019114</name>
</gene>
<name>A0A8T1TNT3_9STRA</name>
<dbReference type="PANTHER" id="PTHR40866:SF1">
    <property type="entry name" value="BED-TYPE DOMAIN-CONTAINING PROTEIN"/>
    <property type="match status" value="1"/>
</dbReference>